<keyword evidence="2 5" id="KW-0812">Transmembrane</keyword>
<evidence type="ECO:0000256" key="2">
    <source>
        <dbReference type="ARBA" id="ARBA00022692"/>
    </source>
</evidence>
<evidence type="ECO:0000256" key="3">
    <source>
        <dbReference type="ARBA" id="ARBA00022989"/>
    </source>
</evidence>
<dbReference type="PANTHER" id="PTHR46346">
    <property type="entry name" value="PHOSPHATIDYLINOSITOL N-ACETYLGLUCOSAMINYLTRANSFERASE SUBUNIT P"/>
    <property type="match status" value="1"/>
</dbReference>
<feature type="transmembrane region" description="Helical" evidence="5">
    <location>
        <begin position="27"/>
        <end position="49"/>
    </location>
</feature>
<dbReference type="AlphaFoldDB" id="A0A177WGK7"/>
<comment type="subcellular location">
    <subcellularLocation>
        <location evidence="1">Membrane</location>
        <topology evidence="1">Multi-pass membrane protein</topology>
    </subcellularLocation>
</comment>
<evidence type="ECO:0000313" key="7">
    <source>
        <dbReference type="EMBL" id="OAJ39203.1"/>
    </source>
</evidence>
<dbReference type="EMBL" id="DS022302">
    <property type="protein sequence ID" value="OAJ39203.1"/>
    <property type="molecule type" value="Genomic_DNA"/>
</dbReference>
<dbReference type="STRING" id="403673.A0A177WGK7"/>
<dbReference type="GO" id="GO:0005783">
    <property type="term" value="C:endoplasmic reticulum"/>
    <property type="evidence" value="ECO:0007669"/>
    <property type="project" value="TreeGrafter"/>
</dbReference>
<keyword evidence="3 5" id="KW-1133">Transmembrane helix</keyword>
<reference evidence="7 8" key="2">
    <citation type="submission" date="2016-05" db="EMBL/GenBank/DDBJ databases">
        <title>Lineage-specific infection strategies underlie the spectrum of fungal disease in amphibians.</title>
        <authorList>
            <person name="Cuomo C.A."/>
            <person name="Farrer R.A."/>
            <person name="James T."/>
            <person name="Longcore J."/>
            <person name="Birren B."/>
        </authorList>
    </citation>
    <scope>NUCLEOTIDE SEQUENCE [LARGE SCALE GENOMIC DNA]</scope>
    <source>
        <strain evidence="7 8">JEL423</strain>
    </source>
</reference>
<proteinExistence type="predicted"/>
<dbReference type="Pfam" id="PF08510">
    <property type="entry name" value="PIG-P"/>
    <property type="match status" value="1"/>
</dbReference>
<dbReference type="GO" id="GO:0006506">
    <property type="term" value="P:GPI anchor biosynthetic process"/>
    <property type="evidence" value="ECO:0007669"/>
    <property type="project" value="TreeGrafter"/>
</dbReference>
<dbReference type="eggNOG" id="KOG2257">
    <property type="taxonomic scope" value="Eukaryota"/>
</dbReference>
<evidence type="ECO:0000256" key="4">
    <source>
        <dbReference type="ARBA" id="ARBA00023136"/>
    </source>
</evidence>
<name>A0A177WGK7_BATDL</name>
<evidence type="ECO:0000256" key="5">
    <source>
        <dbReference type="SAM" id="Phobius"/>
    </source>
</evidence>
<sequence>MNKTQSKNSFQGGIDPSVRTPSTTREYYGFVLYLSSFVSFALYILWSVLPDRALHSIGITYYPSRNWALTIPLWILGLIPFTLVVFTATNLLNTPPFQSFMTLTDKHARTMALTSDGLNRVLKPELIPALEDVPIALVNRCWSHENRLFESGFDDFNFPIE</sequence>
<accession>A0A177WGK7</accession>
<evidence type="ECO:0000259" key="6">
    <source>
        <dbReference type="Pfam" id="PF08510"/>
    </source>
</evidence>
<reference evidence="7 8" key="1">
    <citation type="submission" date="2006-10" db="EMBL/GenBank/DDBJ databases">
        <title>The Genome Sequence of Batrachochytrium dendrobatidis JEL423.</title>
        <authorList>
            <consortium name="The Broad Institute Genome Sequencing Platform"/>
            <person name="Birren B."/>
            <person name="Lander E."/>
            <person name="Galagan J."/>
            <person name="Cuomo C."/>
            <person name="Devon K."/>
            <person name="Jaffe D."/>
            <person name="Butler J."/>
            <person name="Alvarez P."/>
            <person name="Gnerre S."/>
            <person name="Grabherr M."/>
            <person name="Kleber M."/>
            <person name="Mauceli E."/>
            <person name="Brockman W."/>
            <person name="Young S."/>
            <person name="LaButti K."/>
            <person name="Sykes S."/>
            <person name="DeCaprio D."/>
            <person name="Crawford M."/>
            <person name="Koehrsen M."/>
            <person name="Engels R."/>
            <person name="Montgomery P."/>
            <person name="Pearson M."/>
            <person name="Howarth C."/>
            <person name="Larson L."/>
            <person name="White J."/>
            <person name="O'Leary S."/>
            <person name="Kodira C."/>
            <person name="Zeng Q."/>
            <person name="Yandava C."/>
            <person name="Alvarado L."/>
            <person name="Longcore J."/>
            <person name="James T."/>
        </authorList>
    </citation>
    <scope>NUCLEOTIDE SEQUENCE [LARGE SCALE GENOMIC DNA]</scope>
    <source>
        <strain evidence="7 8">JEL423</strain>
    </source>
</reference>
<gene>
    <name evidence="7" type="ORF">BDEG_23067</name>
</gene>
<dbReference type="InterPro" id="IPR013717">
    <property type="entry name" value="PIG-P"/>
</dbReference>
<dbReference type="VEuPathDB" id="FungiDB:BDEG_23067"/>
<dbReference type="PANTHER" id="PTHR46346:SF1">
    <property type="entry name" value="PHOSPHATIDYLINOSITOL N-ACETYLGLUCOSAMINYLTRANSFERASE SUBUNIT P"/>
    <property type="match status" value="1"/>
</dbReference>
<feature type="transmembrane region" description="Helical" evidence="5">
    <location>
        <begin position="69"/>
        <end position="92"/>
    </location>
</feature>
<evidence type="ECO:0000256" key="1">
    <source>
        <dbReference type="ARBA" id="ARBA00004141"/>
    </source>
</evidence>
<evidence type="ECO:0000313" key="8">
    <source>
        <dbReference type="Proteomes" id="UP000077115"/>
    </source>
</evidence>
<keyword evidence="4 5" id="KW-0472">Membrane</keyword>
<dbReference type="Proteomes" id="UP000077115">
    <property type="component" value="Unassembled WGS sequence"/>
</dbReference>
<organism evidence="7 8">
    <name type="scientific">Batrachochytrium dendrobatidis (strain JEL423)</name>
    <dbReference type="NCBI Taxonomy" id="403673"/>
    <lineage>
        <taxon>Eukaryota</taxon>
        <taxon>Fungi</taxon>
        <taxon>Fungi incertae sedis</taxon>
        <taxon>Chytridiomycota</taxon>
        <taxon>Chytridiomycota incertae sedis</taxon>
        <taxon>Chytridiomycetes</taxon>
        <taxon>Rhizophydiales</taxon>
        <taxon>Rhizophydiales incertae sedis</taxon>
        <taxon>Batrachochytrium</taxon>
    </lineage>
</organism>
<dbReference type="GO" id="GO:0016020">
    <property type="term" value="C:membrane"/>
    <property type="evidence" value="ECO:0007669"/>
    <property type="project" value="UniProtKB-SubCell"/>
</dbReference>
<feature type="domain" description="PIG-P" evidence="6">
    <location>
        <begin position="24"/>
        <end position="140"/>
    </location>
</feature>
<dbReference type="InterPro" id="IPR052263">
    <property type="entry name" value="GPI_Anchor_Biosynth"/>
</dbReference>
<protein>
    <recommendedName>
        <fullName evidence="6">PIG-P domain-containing protein</fullName>
    </recommendedName>
</protein>